<protein>
    <recommendedName>
        <fullName evidence="8">ABC transporter domain-containing protein</fullName>
    </recommendedName>
</protein>
<dbReference type="PROSITE" id="PS00211">
    <property type="entry name" value="ABC_TRANSPORTER_1"/>
    <property type="match status" value="1"/>
</dbReference>
<gene>
    <name evidence="9" type="ORF">ABMA27_005826</name>
</gene>
<dbReference type="PANTHER" id="PTHR19229:SF250">
    <property type="entry name" value="ABC TRANSPORTER DOMAIN-CONTAINING PROTEIN-RELATED"/>
    <property type="match status" value="1"/>
</dbReference>
<dbReference type="InterPro" id="IPR027417">
    <property type="entry name" value="P-loop_NTPase"/>
</dbReference>
<evidence type="ECO:0000313" key="9">
    <source>
        <dbReference type="EMBL" id="KAL0869560.1"/>
    </source>
</evidence>
<evidence type="ECO:0000256" key="2">
    <source>
        <dbReference type="ARBA" id="ARBA00022692"/>
    </source>
</evidence>
<dbReference type="Pfam" id="PF00005">
    <property type="entry name" value="ABC_tran"/>
    <property type="match status" value="2"/>
</dbReference>
<feature type="transmembrane region" description="Helical" evidence="7">
    <location>
        <begin position="307"/>
        <end position="329"/>
    </location>
</feature>
<evidence type="ECO:0000256" key="3">
    <source>
        <dbReference type="ARBA" id="ARBA00022741"/>
    </source>
</evidence>
<proteinExistence type="predicted"/>
<dbReference type="SMART" id="SM00382">
    <property type="entry name" value="AAA"/>
    <property type="match status" value="2"/>
</dbReference>
<keyword evidence="3" id="KW-0547">Nucleotide-binding</keyword>
<organism evidence="9 10">
    <name type="scientific">Loxostege sticticalis</name>
    <name type="common">Beet webworm moth</name>
    <dbReference type="NCBI Taxonomy" id="481309"/>
    <lineage>
        <taxon>Eukaryota</taxon>
        <taxon>Metazoa</taxon>
        <taxon>Ecdysozoa</taxon>
        <taxon>Arthropoda</taxon>
        <taxon>Hexapoda</taxon>
        <taxon>Insecta</taxon>
        <taxon>Pterygota</taxon>
        <taxon>Neoptera</taxon>
        <taxon>Endopterygota</taxon>
        <taxon>Lepidoptera</taxon>
        <taxon>Glossata</taxon>
        <taxon>Ditrysia</taxon>
        <taxon>Pyraloidea</taxon>
        <taxon>Crambidae</taxon>
        <taxon>Pyraustinae</taxon>
        <taxon>Loxostege</taxon>
    </lineage>
</organism>
<dbReference type="Pfam" id="PF12698">
    <property type="entry name" value="ABC2_membrane_3"/>
    <property type="match status" value="1"/>
</dbReference>
<feature type="transmembrane region" description="Helical" evidence="7">
    <location>
        <begin position="1102"/>
        <end position="1130"/>
    </location>
</feature>
<keyword evidence="5 7" id="KW-1133">Transmembrane helix</keyword>
<sequence length="1652" mass="183197">MNWRTLGVLMWKHGVVRQRRFIHTPVELLAPIFFFVILFIFRDKIHSRPTHAIGEFIDIERPEPIALDKTIVPPCVMYTPDTNLTKILMEMVGEKLNLQPLQSFSCKGSKGYMPFNNASDIYEYSKDMRETEAIVIFQNVSSGTWPENLNYTIRMKTPFMTHVHTSMDGSLVPHQRFGAIYEPFMRLQWAIDTSYIQILTGKEVTQKVTLQEFPYVKFSKSDSAELLSMILYQVCWLSLFINFVFLLSRLLEERASGIQELMKMMGVSTKILGISHVLNVMGPCLIYSVGGAILLKVGEPTLLEKSNAFLVFLTLYLHFFATMSMAFACSYITKSTQYVTTLASLAYVMLWVPANLVHQHTVPKGLVYLAGILPYAPMGWIWSEIGALEKIGRGLTFSTMMSSHTPHSGSALAAYLLLAVQTVIFFALSWYLDHVRPGQYGHALPWDFLFQKQYWFKNDVKPDSETEELEQPITHDQRYFEPPGNRDVGVKILNITKVFPKHRALSNVSLDVYKGEITILLGHNGAGKTTLMSIITGMMGPTEGKVLVNGLDVSTQKEAARQHIGLCPQHNLFFSDLTVLEHTMFFTLLKGSTFAEARKSSQNLLNKLGIQAKANCKSSELSGGMKRRLQLACALAGNASVLILDEPTSGLDVETRRELWDLLLSLRGSRTVLLSTHFMEEADALGDRVAALHAGQLRCHATPMYLKRAIGTGYRLTFTTIGHPKEDSITSTIRSIVPDAAVKETTINSISYNLPAASSKDFPSLFTKLETKRSELGIDSIGVGISTLEEVFLRLCSDIDQSSFSQDELDGNLNGMASEPTHTMLSGPRLYARQVVALMRRQMSYIWYKRTHFLILQVLLPIFLICTFTANSNNAIEDGIQNPPLAMNLDMYAQAPDYRLLYDVGDEAALRPLGDQYPRVHFEKVADVDEAILRTGQRDVLEYNKYLAGIEVSDTDAKVMFTTTIRHAAPVALNLLSNYMACRELPWANGKTLTTLNHPLPGDQQPYMADTIVQPKATLNAVTWAVIIVFVFLAVVSSASSLPCKERATGARHLHIMAGCPPELHWVTTLLFQTLLHTLILVVPVMIACAALDADKTLTDPLFIAALAVVLILGCAAFLAVVYLVSFYFLENGSGGVIFIFIILFALVMPLLKAAGELKINEPKSFSDVILSISSCVAPPHTIVAATLDCVLAARRNALCGLNRDKCPELAVFESGFDVDKCCASDSDAFCYFCLDDNAPGKWMFFLFGQMVIYMTLVFLTQRGVFRSAWDAVLNARYLPPPPRYSDEMVRAERAYVERAIELPTRQIPDALLASDIHKNYRSCCNSCNAVKGVSFSVKKGECFGLLGVNGAGKSSMFQVLTGEQCPTRGQVFANSHRMRGYSPQYLRGLGYCPQFCGLDEFLTGRQNLTLLLTLRGLDAADTSTETLAWSSVLGLQKYIDRLVSGYSGGCLRRLAAAAALCNGAPLTLLDEPTSGVDVSARRRVWAALRRGLKHQRSIIITSHSMDEMEALCHRICIMSGGELCALGSPAALRAAHAAGHAVLIKVRAPSAGDGGPRDEVDSPTKSQVNQLKGMLQQKFNCTLKDEHKTMLHYHINETLQYSSLFQELEQLKAQFPALVEDYSVTATTLEEVFLAFAKPPPAEPAPRSAAI</sequence>
<dbReference type="InterPro" id="IPR013525">
    <property type="entry name" value="ABC2_TM"/>
</dbReference>
<feature type="domain" description="ABC transporter" evidence="8">
    <location>
        <begin position="1312"/>
        <end position="1546"/>
    </location>
</feature>
<dbReference type="InterPro" id="IPR017871">
    <property type="entry name" value="ABC_transporter-like_CS"/>
</dbReference>
<evidence type="ECO:0000313" key="10">
    <source>
        <dbReference type="Proteomes" id="UP001549920"/>
    </source>
</evidence>
<accession>A0ABR3HGM0</accession>
<feature type="transmembrane region" description="Helical" evidence="7">
    <location>
        <begin position="336"/>
        <end position="354"/>
    </location>
</feature>
<evidence type="ECO:0000256" key="5">
    <source>
        <dbReference type="ARBA" id="ARBA00022989"/>
    </source>
</evidence>
<feature type="transmembrane region" description="Helical" evidence="7">
    <location>
        <begin position="409"/>
        <end position="432"/>
    </location>
</feature>
<keyword evidence="2 7" id="KW-0812">Transmembrane</keyword>
<dbReference type="Proteomes" id="UP001549920">
    <property type="component" value="Unassembled WGS sequence"/>
</dbReference>
<dbReference type="PROSITE" id="PS50893">
    <property type="entry name" value="ABC_TRANSPORTER_2"/>
    <property type="match status" value="2"/>
</dbReference>
<dbReference type="EMBL" id="JBEUOH010000019">
    <property type="protein sequence ID" value="KAL0869560.1"/>
    <property type="molecule type" value="Genomic_DNA"/>
</dbReference>
<evidence type="ECO:0000256" key="4">
    <source>
        <dbReference type="ARBA" id="ARBA00022840"/>
    </source>
</evidence>
<dbReference type="Gene3D" id="3.40.50.300">
    <property type="entry name" value="P-loop containing nucleotide triphosphate hydrolases"/>
    <property type="match status" value="2"/>
</dbReference>
<keyword evidence="4" id="KW-0067">ATP-binding</keyword>
<dbReference type="Pfam" id="PF23321">
    <property type="entry name" value="R1_ABCA1"/>
    <property type="match status" value="1"/>
</dbReference>
<feature type="transmembrane region" description="Helical" evidence="7">
    <location>
        <begin position="1137"/>
        <end position="1156"/>
    </location>
</feature>
<feature type="transmembrane region" description="Helical" evidence="7">
    <location>
        <begin position="21"/>
        <end position="41"/>
    </location>
</feature>
<feature type="transmembrane region" description="Helical" evidence="7">
    <location>
        <begin position="1064"/>
        <end position="1087"/>
    </location>
</feature>
<evidence type="ECO:0000256" key="1">
    <source>
        <dbReference type="ARBA" id="ARBA00004141"/>
    </source>
</evidence>
<dbReference type="CDD" id="cd03263">
    <property type="entry name" value="ABC_subfamily_A"/>
    <property type="match status" value="1"/>
</dbReference>
<dbReference type="PANTHER" id="PTHR19229">
    <property type="entry name" value="ATP-BINDING CASSETTE TRANSPORTER SUBFAMILY A ABCA"/>
    <property type="match status" value="1"/>
</dbReference>
<dbReference type="InterPro" id="IPR003593">
    <property type="entry name" value="AAA+_ATPase"/>
</dbReference>
<reference evidence="9 10" key="1">
    <citation type="submission" date="2024-06" db="EMBL/GenBank/DDBJ databases">
        <title>A chromosome-level genome assembly of beet webworm, Loxostege sticticalis.</title>
        <authorList>
            <person name="Zhang Y."/>
        </authorList>
    </citation>
    <scope>NUCLEOTIDE SEQUENCE [LARGE SCALE GENOMIC DNA]</scope>
    <source>
        <strain evidence="9">AQ026</strain>
        <tissue evidence="9">Whole body</tissue>
    </source>
</reference>
<comment type="subcellular location">
    <subcellularLocation>
        <location evidence="1">Membrane</location>
        <topology evidence="1">Multi-pass membrane protein</topology>
    </subcellularLocation>
</comment>
<evidence type="ECO:0000259" key="8">
    <source>
        <dbReference type="PROSITE" id="PS50893"/>
    </source>
</evidence>
<comment type="caution">
    <text evidence="9">The sequence shown here is derived from an EMBL/GenBank/DDBJ whole genome shotgun (WGS) entry which is preliminary data.</text>
</comment>
<dbReference type="InterPro" id="IPR056264">
    <property type="entry name" value="R2_ABCA1-4-like"/>
</dbReference>
<dbReference type="InterPro" id="IPR003439">
    <property type="entry name" value="ABC_transporter-like_ATP-bd"/>
</dbReference>
<feature type="transmembrane region" description="Helical" evidence="7">
    <location>
        <begin position="1021"/>
        <end position="1043"/>
    </location>
</feature>
<keyword evidence="6 7" id="KW-0472">Membrane</keyword>
<feature type="transmembrane region" description="Helical" evidence="7">
    <location>
        <begin position="271"/>
        <end position="295"/>
    </location>
</feature>
<name>A0ABR3HGM0_LOXSC</name>
<dbReference type="SUPFAM" id="SSF52540">
    <property type="entry name" value="P-loop containing nucleoside triphosphate hydrolases"/>
    <property type="match status" value="2"/>
</dbReference>
<feature type="transmembrane region" description="Helical" evidence="7">
    <location>
        <begin position="366"/>
        <end position="388"/>
    </location>
</feature>
<feature type="domain" description="ABC transporter" evidence="8">
    <location>
        <begin position="490"/>
        <end position="719"/>
    </location>
</feature>
<evidence type="ECO:0000256" key="6">
    <source>
        <dbReference type="ARBA" id="ARBA00023136"/>
    </source>
</evidence>
<dbReference type="InterPro" id="IPR026082">
    <property type="entry name" value="ABCA"/>
</dbReference>
<keyword evidence="10" id="KW-1185">Reference proteome</keyword>
<feature type="transmembrane region" description="Helical" evidence="7">
    <location>
        <begin position="230"/>
        <end position="251"/>
    </location>
</feature>
<evidence type="ECO:0000256" key="7">
    <source>
        <dbReference type="SAM" id="Phobius"/>
    </source>
</evidence>